<keyword evidence="6" id="KW-1015">Disulfide bond</keyword>
<feature type="binding site" evidence="9">
    <location>
        <position position="143"/>
    </location>
    <ligand>
        <name>Mn(2+)</name>
        <dbReference type="ChEBI" id="CHEBI:29035"/>
    </ligand>
</feature>
<feature type="signal peptide" evidence="10">
    <location>
        <begin position="1"/>
        <end position="21"/>
    </location>
</feature>
<dbReference type="InterPro" id="IPR011051">
    <property type="entry name" value="RmlC_Cupin_sf"/>
</dbReference>
<comment type="subcellular location">
    <subcellularLocation>
        <location evidence="1 10">Secreted</location>
        <location evidence="1 10">Extracellular space</location>
        <location evidence="1 10">Apoplast</location>
    </subcellularLocation>
</comment>
<keyword evidence="13" id="KW-1185">Reference proteome</keyword>
<evidence type="ECO:0000256" key="1">
    <source>
        <dbReference type="ARBA" id="ARBA00004271"/>
    </source>
</evidence>
<keyword evidence="3 10" id="KW-0052">Apoplast</keyword>
<dbReference type="GO" id="GO:0030145">
    <property type="term" value="F:manganese ion binding"/>
    <property type="evidence" value="ECO:0007669"/>
    <property type="project" value="UniProtKB-UniRule"/>
</dbReference>
<evidence type="ECO:0000256" key="5">
    <source>
        <dbReference type="ARBA" id="ARBA00022723"/>
    </source>
</evidence>
<dbReference type="SMART" id="SM00835">
    <property type="entry name" value="Cupin_1"/>
    <property type="match status" value="1"/>
</dbReference>
<dbReference type="CDD" id="cd02241">
    <property type="entry name" value="cupin_OxOx"/>
    <property type="match status" value="1"/>
</dbReference>
<evidence type="ECO:0000313" key="13">
    <source>
        <dbReference type="Proteomes" id="UP001418222"/>
    </source>
</evidence>
<evidence type="ECO:0000256" key="10">
    <source>
        <dbReference type="RuleBase" id="RU366015"/>
    </source>
</evidence>
<dbReference type="PROSITE" id="PS00725">
    <property type="entry name" value="GERMIN"/>
    <property type="match status" value="1"/>
</dbReference>
<dbReference type="PRINTS" id="PR00325">
    <property type="entry name" value="GERMIN"/>
</dbReference>
<accession>A0AAP0BZA9</accession>
<evidence type="ECO:0000256" key="7">
    <source>
        <dbReference type="ARBA" id="ARBA00023211"/>
    </source>
</evidence>
<dbReference type="InterPro" id="IPR001929">
    <property type="entry name" value="Germin"/>
</dbReference>
<evidence type="ECO:0000259" key="11">
    <source>
        <dbReference type="SMART" id="SM00835"/>
    </source>
</evidence>
<name>A0AAP0BZA9_9ASPA</name>
<evidence type="ECO:0000256" key="8">
    <source>
        <dbReference type="PIRSR" id="PIRSR601929-1"/>
    </source>
</evidence>
<comment type="caution">
    <text evidence="12">The sequence shown here is derived from an EMBL/GenBank/DDBJ whole genome shotgun (WGS) entry which is preliminary data.</text>
</comment>
<dbReference type="Gene3D" id="2.60.120.10">
    <property type="entry name" value="Jelly Rolls"/>
    <property type="match status" value="1"/>
</dbReference>
<evidence type="ECO:0000256" key="3">
    <source>
        <dbReference type="ARBA" id="ARBA00022523"/>
    </source>
</evidence>
<proteinExistence type="inferred from homology"/>
<dbReference type="InterPro" id="IPR014710">
    <property type="entry name" value="RmlC-like_jellyroll"/>
</dbReference>
<feature type="binding site" evidence="8">
    <location>
        <position position="104"/>
    </location>
    <ligand>
        <name>oxalate</name>
        <dbReference type="ChEBI" id="CHEBI:30623"/>
    </ligand>
</feature>
<evidence type="ECO:0000256" key="6">
    <source>
        <dbReference type="ARBA" id="ARBA00023157"/>
    </source>
</evidence>
<feature type="domain" description="Cupin type-1" evidence="11">
    <location>
        <begin position="61"/>
        <end position="196"/>
    </location>
</feature>
<dbReference type="SUPFAM" id="SSF51182">
    <property type="entry name" value="RmlC-like cupins"/>
    <property type="match status" value="1"/>
</dbReference>
<gene>
    <name evidence="12" type="ORF">KSP39_PZI002650</name>
</gene>
<dbReference type="EMBL" id="JBBWWQ010000002">
    <property type="protein sequence ID" value="KAK8953882.1"/>
    <property type="molecule type" value="Genomic_DNA"/>
</dbReference>
<feature type="binding site" evidence="8">
    <location>
        <position position="94"/>
    </location>
    <ligand>
        <name>oxalate</name>
        <dbReference type="ChEBI" id="CHEBI:30623"/>
    </ligand>
</feature>
<dbReference type="InterPro" id="IPR006045">
    <property type="entry name" value="Cupin_1"/>
</dbReference>
<evidence type="ECO:0000256" key="4">
    <source>
        <dbReference type="ARBA" id="ARBA00022525"/>
    </source>
</evidence>
<dbReference type="InterPro" id="IPR019780">
    <property type="entry name" value="Germin_Mn-BS"/>
</dbReference>
<sequence>MTLRASLIIFAILAVSLRARAGDPDITADFITPPGVTPDGNFFTFRGLDPAISGESSGVPFNVIKLSQSEFPALAGQSVSAAVLQFAPSPGGINPPHIHPRSAELLIVMQGVINMGFVDSGNKLYTQTLHAGEVFLFPKGLVHFQVNEDSNYPAVAISAFGSANPGTISLPKTIFGSRIRKSVLAESFKIDAGTVGELVSANSS</sequence>
<keyword evidence="10" id="KW-0732">Signal</keyword>
<evidence type="ECO:0000256" key="9">
    <source>
        <dbReference type="PIRSR" id="PIRSR601929-2"/>
    </source>
</evidence>
<feature type="binding site" evidence="8">
    <location>
        <position position="99"/>
    </location>
    <ligand>
        <name>oxalate</name>
        <dbReference type="ChEBI" id="CHEBI:30623"/>
    </ligand>
</feature>
<comment type="similarity">
    <text evidence="2 10">Belongs to the germin family.</text>
</comment>
<protein>
    <recommendedName>
        <fullName evidence="10">Germin-like protein</fullName>
    </recommendedName>
</protein>
<dbReference type="GO" id="GO:0048046">
    <property type="term" value="C:apoplast"/>
    <property type="evidence" value="ECO:0007669"/>
    <property type="project" value="UniProtKB-SubCell"/>
</dbReference>
<organism evidence="12 13">
    <name type="scientific">Platanthera zijinensis</name>
    <dbReference type="NCBI Taxonomy" id="2320716"/>
    <lineage>
        <taxon>Eukaryota</taxon>
        <taxon>Viridiplantae</taxon>
        <taxon>Streptophyta</taxon>
        <taxon>Embryophyta</taxon>
        <taxon>Tracheophyta</taxon>
        <taxon>Spermatophyta</taxon>
        <taxon>Magnoliopsida</taxon>
        <taxon>Liliopsida</taxon>
        <taxon>Asparagales</taxon>
        <taxon>Orchidaceae</taxon>
        <taxon>Orchidoideae</taxon>
        <taxon>Orchideae</taxon>
        <taxon>Orchidinae</taxon>
        <taxon>Platanthera</taxon>
    </lineage>
</organism>
<keyword evidence="4 10" id="KW-0964">Secreted</keyword>
<feature type="chain" id="PRO_5042669566" description="Germin-like protein" evidence="10">
    <location>
        <begin position="22"/>
        <end position="204"/>
    </location>
</feature>
<dbReference type="Proteomes" id="UP001418222">
    <property type="component" value="Unassembled WGS sequence"/>
</dbReference>
<reference evidence="12 13" key="1">
    <citation type="journal article" date="2022" name="Nat. Plants">
        <title>Genomes of leafy and leafless Platanthera orchids illuminate the evolution of mycoheterotrophy.</title>
        <authorList>
            <person name="Li M.H."/>
            <person name="Liu K.W."/>
            <person name="Li Z."/>
            <person name="Lu H.C."/>
            <person name="Ye Q.L."/>
            <person name="Zhang D."/>
            <person name="Wang J.Y."/>
            <person name="Li Y.F."/>
            <person name="Zhong Z.M."/>
            <person name="Liu X."/>
            <person name="Yu X."/>
            <person name="Liu D.K."/>
            <person name="Tu X.D."/>
            <person name="Liu B."/>
            <person name="Hao Y."/>
            <person name="Liao X.Y."/>
            <person name="Jiang Y.T."/>
            <person name="Sun W.H."/>
            <person name="Chen J."/>
            <person name="Chen Y.Q."/>
            <person name="Ai Y."/>
            <person name="Zhai J.W."/>
            <person name="Wu S.S."/>
            <person name="Zhou Z."/>
            <person name="Hsiao Y.Y."/>
            <person name="Wu W.L."/>
            <person name="Chen Y.Y."/>
            <person name="Lin Y.F."/>
            <person name="Hsu J.L."/>
            <person name="Li C.Y."/>
            <person name="Wang Z.W."/>
            <person name="Zhao X."/>
            <person name="Zhong W.Y."/>
            <person name="Ma X.K."/>
            <person name="Ma L."/>
            <person name="Huang J."/>
            <person name="Chen G.Z."/>
            <person name="Huang M.Z."/>
            <person name="Huang L."/>
            <person name="Peng D.H."/>
            <person name="Luo Y.B."/>
            <person name="Zou S.Q."/>
            <person name="Chen S.P."/>
            <person name="Lan S."/>
            <person name="Tsai W.C."/>
            <person name="Van de Peer Y."/>
            <person name="Liu Z.J."/>
        </authorList>
    </citation>
    <scope>NUCLEOTIDE SEQUENCE [LARGE SCALE GENOMIC DNA]</scope>
    <source>
        <strain evidence="12">Lor287</strain>
    </source>
</reference>
<keyword evidence="7 8" id="KW-0464">Manganese</keyword>
<keyword evidence="5 8" id="KW-0479">Metal-binding</keyword>
<evidence type="ECO:0000256" key="2">
    <source>
        <dbReference type="ARBA" id="ARBA00007456"/>
    </source>
</evidence>
<dbReference type="AlphaFoldDB" id="A0AAP0BZA9"/>
<evidence type="ECO:0000313" key="12">
    <source>
        <dbReference type="EMBL" id="KAK8953882.1"/>
    </source>
</evidence>
<dbReference type="Pfam" id="PF00190">
    <property type="entry name" value="Cupin_1"/>
    <property type="match status" value="1"/>
</dbReference>
<feature type="binding site" evidence="9">
    <location>
        <position position="104"/>
    </location>
    <ligand>
        <name>Mn(2+)</name>
        <dbReference type="ChEBI" id="CHEBI:29035"/>
    </ligand>
</feature>
<dbReference type="PANTHER" id="PTHR31238">
    <property type="entry name" value="GERMIN-LIKE PROTEIN SUBFAMILY 3 MEMBER 3"/>
    <property type="match status" value="1"/>
</dbReference>
<feature type="binding site" evidence="9">
    <location>
        <position position="97"/>
    </location>
    <ligand>
        <name>Mn(2+)</name>
        <dbReference type="ChEBI" id="CHEBI:29035"/>
    </ligand>
</feature>
<feature type="binding site" evidence="9">
    <location>
        <position position="99"/>
    </location>
    <ligand>
        <name>Mn(2+)</name>
        <dbReference type="ChEBI" id="CHEBI:29035"/>
    </ligand>
</feature>